<feature type="non-terminal residue" evidence="1">
    <location>
        <position position="57"/>
    </location>
</feature>
<proteinExistence type="predicted"/>
<reference evidence="1" key="1">
    <citation type="journal article" date="2014" name="Front. Microbiol.">
        <title>High frequency of phylogenetically diverse reductive dehalogenase-homologous genes in deep subseafloor sedimentary metagenomes.</title>
        <authorList>
            <person name="Kawai M."/>
            <person name="Futagami T."/>
            <person name="Toyoda A."/>
            <person name="Takaki Y."/>
            <person name="Nishi S."/>
            <person name="Hori S."/>
            <person name="Arai W."/>
            <person name="Tsubouchi T."/>
            <person name="Morono Y."/>
            <person name="Uchiyama I."/>
            <person name="Ito T."/>
            <person name="Fujiyama A."/>
            <person name="Inagaki F."/>
            <person name="Takami H."/>
        </authorList>
    </citation>
    <scope>NUCLEOTIDE SEQUENCE</scope>
    <source>
        <strain evidence="1">Expedition CK06-06</strain>
    </source>
</reference>
<sequence length="57" mass="6597">MIKKDLTYFQQRILGQLEKHFRRGNLDLGHISKLEYGTATGSEKVEFGNYTGEFSED</sequence>
<dbReference type="AlphaFoldDB" id="X1CVQ8"/>
<protein>
    <submittedName>
        <fullName evidence="1">Uncharacterized protein</fullName>
    </submittedName>
</protein>
<name>X1CVQ8_9ZZZZ</name>
<accession>X1CVQ8</accession>
<gene>
    <name evidence="1" type="ORF">S01H4_58046</name>
</gene>
<evidence type="ECO:0000313" key="1">
    <source>
        <dbReference type="EMBL" id="GAH11917.1"/>
    </source>
</evidence>
<dbReference type="EMBL" id="BART01033863">
    <property type="protein sequence ID" value="GAH11917.1"/>
    <property type="molecule type" value="Genomic_DNA"/>
</dbReference>
<comment type="caution">
    <text evidence="1">The sequence shown here is derived from an EMBL/GenBank/DDBJ whole genome shotgun (WGS) entry which is preliminary data.</text>
</comment>
<organism evidence="1">
    <name type="scientific">marine sediment metagenome</name>
    <dbReference type="NCBI Taxonomy" id="412755"/>
    <lineage>
        <taxon>unclassified sequences</taxon>
        <taxon>metagenomes</taxon>
        <taxon>ecological metagenomes</taxon>
    </lineage>
</organism>